<keyword evidence="4" id="KW-1185">Reference proteome</keyword>
<reference evidence="3 4" key="1">
    <citation type="journal article" date="2010" name="Stand. Genomic Sci.">
        <title>Complete genome sequence of Vulcanisaeta distributa type strain (IC-017).</title>
        <authorList>
            <person name="Mavromatis K."/>
            <person name="Sikorski J."/>
            <person name="Pabst E."/>
            <person name="Teshima H."/>
            <person name="Lapidus A."/>
            <person name="Lucas S."/>
            <person name="Nolan M."/>
            <person name="Glavina Del Rio T."/>
            <person name="Cheng J.F."/>
            <person name="Bruce D."/>
            <person name="Goodwin L."/>
            <person name="Pitluck S."/>
            <person name="Liolios K."/>
            <person name="Ivanova N."/>
            <person name="Mikhailova N."/>
            <person name="Pati A."/>
            <person name="Chen A."/>
            <person name="Palaniappan K."/>
            <person name="Land M."/>
            <person name="Hauser L."/>
            <person name="Chang Y.J."/>
            <person name="Jeffries C.D."/>
            <person name="Rohde M."/>
            <person name="Spring S."/>
            <person name="Goker M."/>
            <person name="Wirth R."/>
            <person name="Woyke T."/>
            <person name="Bristow J."/>
            <person name="Eisen J.A."/>
            <person name="Markowitz V."/>
            <person name="Hugenholtz P."/>
            <person name="Klenk H.P."/>
            <person name="Kyrpides N.C."/>
        </authorList>
    </citation>
    <scope>NUCLEOTIDE SEQUENCE [LARGE SCALE GENOMIC DNA]</scope>
    <source>
        <strain evidence="4">DSM 14429 / JCM 11212 / NBRC 100878 / IC-017</strain>
    </source>
</reference>
<gene>
    <name evidence="3" type="ordered locus">Vdis_0485</name>
</gene>
<dbReference type="eggNOG" id="arCOG00894">
    <property type="taxonomic scope" value="Archaea"/>
</dbReference>
<evidence type="ECO:0000313" key="3">
    <source>
        <dbReference type="EMBL" id="ADN49884.1"/>
    </source>
</evidence>
<evidence type="ECO:0000259" key="2">
    <source>
        <dbReference type="Pfam" id="PF00535"/>
    </source>
</evidence>
<feature type="domain" description="Glycosyltransferase 2-like" evidence="2">
    <location>
        <begin position="14"/>
        <end position="167"/>
    </location>
</feature>
<dbReference type="InterPro" id="IPR001173">
    <property type="entry name" value="Glyco_trans_2-like"/>
</dbReference>
<dbReference type="HOGENOM" id="CLU_033536_7_3_2"/>
<dbReference type="InterPro" id="IPR029044">
    <property type="entry name" value="Nucleotide-diphossugar_trans"/>
</dbReference>
<feature type="transmembrane region" description="Helical" evidence="1">
    <location>
        <begin position="264"/>
        <end position="290"/>
    </location>
</feature>
<proteinExistence type="predicted"/>
<dbReference type="OrthoDB" id="11098at2157"/>
<dbReference type="PANTHER" id="PTHR48090:SF7">
    <property type="entry name" value="RFBJ PROTEIN"/>
    <property type="match status" value="1"/>
</dbReference>
<keyword evidence="1" id="KW-1133">Transmembrane helix</keyword>
<sequence length="320" mass="35668">MASGVGNKLLDLVTVVIPTRDEVKGIGLVLDELIGVGVPRDRVLVVDGGSTDGTVDVALRYGVRVVQQEGRGKAMAIWTALKYVSTPYMLVMDGDYSYPAKHVLELVEEIVRTGADEVIGVRRPLPGSQRLIYRFGNWLLTRVFNLLFDTRLHDVLSGMYVVRVEALRDAVAEVGGFSIEAHIAAHMVSTGRVIREIPIEYRRRVGKKKLGVKDGLAIFGDMVRLTTRYNPMLILFLIGALLLIPGLALGAYVGYWYLFYGIKYYLKGLVAIMLTLIGLQFLGMAAMAIYMKRMEYRLRKAIESLRRDPGVEHIPSGHDR</sequence>
<dbReference type="KEGG" id="vdi:Vdis_0485"/>
<dbReference type="AlphaFoldDB" id="E1QUF8"/>
<evidence type="ECO:0000256" key="1">
    <source>
        <dbReference type="SAM" id="Phobius"/>
    </source>
</evidence>
<dbReference type="SUPFAM" id="SSF53448">
    <property type="entry name" value="Nucleotide-diphospho-sugar transferases"/>
    <property type="match status" value="1"/>
</dbReference>
<dbReference type="Proteomes" id="UP000006681">
    <property type="component" value="Chromosome"/>
</dbReference>
<accession>E1QUF8</accession>
<organism evidence="3 4">
    <name type="scientific">Vulcanisaeta distributa (strain DSM 14429 / JCM 11212 / NBRC 100878 / IC-017)</name>
    <dbReference type="NCBI Taxonomy" id="572478"/>
    <lineage>
        <taxon>Archaea</taxon>
        <taxon>Thermoproteota</taxon>
        <taxon>Thermoprotei</taxon>
        <taxon>Thermoproteales</taxon>
        <taxon>Thermoproteaceae</taxon>
        <taxon>Vulcanisaeta</taxon>
    </lineage>
</organism>
<dbReference type="EMBL" id="CP002100">
    <property type="protein sequence ID" value="ADN49884.1"/>
    <property type="molecule type" value="Genomic_DNA"/>
</dbReference>
<dbReference type="CDD" id="cd04179">
    <property type="entry name" value="DPM_DPG-synthase_like"/>
    <property type="match status" value="1"/>
</dbReference>
<dbReference type="InterPro" id="IPR050256">
    <property type="entry name" value="Glycosyltransferase_2"/>
</dbReference>
<evidence type="ECO:0000313" key="4">
    <source>
        <dbReference type="Proteomes" id="UP000006681"/>
    </source>
</evidence>
<protein>
    <submittedName>
        <fullName evidence="3">Glycosyl transferase family 2</fullName>
    </submittedName>
</protein>
<dbReference type="Pfam" id="PF00535">
    <property type="entry name" value="Glycos_transf_2"/>
    <property type="match status" value="1"/>
</dbReference>
<dbReference type="Gene3D" id="3.90.550.10">
    <property type="entry name" value="Spore Coat Polysaccharide Biosynthesis Protein SpsA, Chain A"/>
    <property type="match status" value="1"/>
</dbReference>
<reference evidence="4" key="2">
    <citation type="journal article" date="2010" name="Stand. Genomic Sci.">
        <title>Complete genome sequence of Vulcanisaeta distributa type strain (IC-017T).</title>
        <authorList>
            <person name="Mavromatis K."/>
            <person name="Sikorski J."/>
            <person name="Pabst E."/>
            <person name="Teshima H."/>
            <person name="Lapidus A."/>
            <person name="Lucas S."/>
            <person name="Nolan M."/>
            <person name="Glavina Del Rio T."/>
            <person name="Cheng J."/>
            <person name="Bruce D."/>
            <person name="Goodwin L."/>
            <person name="Pitluck S."/>
            <person name="Liolios K."/>
            <person name="Ivanova N."/>
            <person name="Mikhailova N."/>
            <person name="Pati A."/>
            <person name="Chen A."/>
            <person name="Palaniappan K."/>
            <person name="Land M."/>
            <person name="Hauser L."/>
            <person name="Chang Y."/>
            <person name="Jeffries C."/>
            <person name="Rohde M."/>
            <person name="Spring S."/>
            <person name="Goker M."/>
            <person name="Wirth R."/>
            <person name="Woyke T."/>
            <person name="Bristow J."/>
            <person name="Eisen J."/>
            <person name="Markowitz V."/>
            <person name="Hugenholtz P."/>
            <person name="Klenk H."/>
            <person name="Kyrpides N."/>
        </authorList>
    </citation>
    <scope>NUCLEOTIDE SEQUENCE [LARGE SCALE GENOMIC DNA]</scope>
    <source>
        <strain evidence="4">DSM 14429 / JCM 11212 / NBRC 100878 / IC-017</strain>
    </source>
</reference>
<keyword evidence="1" id="KW-0472">Membrane</keyword>
<feature type="transmembrane region" description="Helical" evidence="1">
    <location>
        <begin position="232"/>
        <end position="258"/>
    </location>
</feature>
<dbReference type="GeneID" id="9751403"/>
<dbReference type="STRING" id="572478.Vdis_0485"/>
<name>E1QUF8_VULDI</name>
<dbReference type="GO" id="GO:0016740">
    <property type="term" value="F:transferase activity"/>
    <property type="evidence" value="ECO:0007669"/>
    <property type="project" value="UniProtKB-KW"/>
</dbReference>
<keyword evidence="3" id="KW-0808">Transferase</keyword>
<keyword evidence="1" id="KW-0812">Transmembrane</keyword>
<dbReference type="CAZy" id="GT2">
    <property type="family name" value="Glycosyltransferase Family 2"/>
</dbReference>
<dbReference type="PANTHER" id="PTHR48090">
    <property type="entry name" value="UNDECAPRENYL-PHOSPHATE 4-DEOXY-4-FORMAMIDO-L-ARABINOSE TRANSFERASE-RELATED"/>
    <property type="match status" value="1"/>
</dbReference>
<dbReference type="RefSeq" id="WP_013335609.1">
    <property type="nucleotide sequence ID" value="NC_014537.1"/>
</dbReference>